<dbReference type="AlphaFoldDB" id="A0A1H9VTN6"/>
<evidence type="ECO:0000256" key="1">
    <source>
        <dbReference type="SAM" id="Phobius"/>
    </source>
</evidence>
<name>A0A1H9VTN6_9MICO</name>
<dbReference type="EMBL" id="FOHB01000004">
    <property type="protein sequence ID" value="SES24727.1"/>
    <property type="molecule type" value="Genomic_DNA"/>
</dbReference>
<evidence type="ECO:0000313" key="3">
    <source>
        <dbReference type="Proteomes" id="UP000199019"/>
    </source>
</evidence>
<evidence type="ECO:0000313" key="2">
    <source>
        <dbReference type="EMBL" id="SES24727.1"/>
    </source>
</evidence>
<protein>
    <submittedName>
        <fullName evidence="2">Uncharacterized protein</fullName>
    </submittedName>
</protein>
<keyword evidence="3" id="KW-1185">Reference proteome</keyword>
<keyword evidence="1" id="KW-0812">Transmembrane</keyword>
<dbReference type="STRING" id="587636.SAMN05216199_2544"/>
<feature type="transmembrane region" description="Helical" evidence="1">
    <location>
        <begin position="44"/>
        <end position="67"/>
    </location>
</feature>
<organism evidence="2 3">
    <name type="scientific">Pedococcus cremeus</name>
    <dbReference type="NCBI Taxonomy" id="587636"/>
    <lineage>
        <taxon>Bacteria</taxon>
        <taxon>Bacillati</taxon>
        <taxon>Actinomycetota</taxon>
        <taxon>Actinomycetes</taxon>
        <taxon>Micrococcales</taxon>
        <taxon>Intrasporangiaceae</taxon>
        <taxon>Pedococcus</taxon>
    </lineage>
</organism>
<gene>
    <name evidence="2" type="ORF">SAMN05216199_2544</name>
</gene>
<accession>A0A1H9VTN6</accession>
<sequence length="246" mass="25353">MSTVTDEQLQDGLEAVYTRDLGPAPFTVDDVMQGGARQVRRRRAAVGTAVAAVAAGALAVATAGLLAPERAAPATGGGPGLTGCAPQPQTCVEVVRAWADSTLGLSVPDSATFVRGTVQGAHGAGRVKAWVLDTSLQGPAADGQRLDLQVVLAPSEVDYPVDPPGIQPQLGGTNHDVRMRAGEPGFESTSGPLGGESRFQAWTSPPTTKHQAVSVRVTAVRAGGIATFPEKLHDGTMADLFWWTAP</sequence>
<dbReference type="Proteomes" id="UP000199019">
    <property type="component" value="Unassembled WGS sequence"/>
</dbReference>
<reference evidence="3" key="1">
    <citation type="submission" date="2016-10" db="EMBL/GenBank/DDBJ databases">
        <authorList>
            <person name="Varghese N."/>
            <person name="Submissions S."/>
        </authorList>
    </citation>
    <scope>NUCLEOTIDE SEQUENCE [LARGE SCALE GENOMIC DNA]</scope>
    <source>
        <strain evidence="3">CGMCC 1.6963</strain>
    </source>
</reference>
<keyword evidence="1" id="KW-1133">Transmembrane helix</keyword>
<proteinExistence type="predicted"/>
<keyword evidence="1" id="KW-0472">Membrane</keyword>
<dbReference type="RefSeq" id="WP_091758659.1">
    <property type="nucleotide sequence ID" value="NZ_FOHB01000004.1"/>
</dbReference>